<feature type="region of interest" description="Disordered" evidence="1">
    <location>
        <begin position="1"/>
        <end position="160"/>
    </location>
</feature>
<sequence length="160" mass="18494">MATHGGSFESVNSIEVRKEYKRKAREEVIQKAKQQYEKEEKRKELKRQRGEDTWMLPEVDLRLQQLEQEVSGKKKKEKKAKKIKKKRKKEKKEKKRAEEGDGSSSEGTGNEWVEAQPQTESSAKAWKIPAKSEAKPTDNSPTLPENNQVTPPSFPPPQHR</sequence>
<dbReference type="EMBL" id="FR905475">
    <property type="protein sequence ID" value="CDQ79578.1"/>
    <property type="molecule type" value="Genomic_DNA"/>
</dbReference>
<evidence type="ECO:0000256" key="1">
    <source>
        <dbReference type="SAM" id="MobiDB-lite"/>
    </source>
</evidence>
<proteinExistence type="predicted"/>
<reference evidence="2" key="2">
    <citation type="submission" date="2014-03" db="EMBL/GenBank/DDBJ databases">
        <authorList>
            <person name="Genoscope - CEA"/>
        </authorList>
    </citation>
    <scope>NUCLEOTIDE SEQUENCE</scope>
</reference>
<dbReference type="Proteomes" id="UP000193380">
    <property type="component" value="Unassembled WGS sequence"/>
</dbReference>
<evidence type="ECO:0000313" key="2">
    <source>
        <dbReference type="EMBL" id="CDQ79578.1"/>
    </source>
</evidence>
<dbReference type="AlphaFoldDB" id="A0A060XIY7"/>
<reference evidence="2" key="1">
    <citation type="journal article" date="2014" name="Nat. Commun.">
        <title>The rainbow trout genome provides novel insights into evolution after whole-genome duplication in vertebrates.</title>
        <authorList>
            <person name="Berthelot C."/>
            <person name="Brunet F."/>
            <person name="Chalopin D."/>
            <person name="Juanchich A."/>
            <person name="Bernard M."/>
            <person name="Noel B."/>
            <person name="Bento P."/>
            <person name="Da Silva C."/>
            <person name="Labadie K."/>
            <person name="Alberti A."/>
            <person name="Aury J.M."/>
            <person name="Louis A."/>
            <person name="Dehais P."/>
            <person name="Bardou P."/>
            <person name="Montfort J."/>
            <person name="Klopp C."/>
            <person name="Cabau C."/>
            <person name="Gaspin C."/>
            <person name="Thorgaard G.H."/>
            <person name="Boussaha M."/>
            <person name="Quillet E."/>
            <person name="Guyomard R."/>
            <person name="Galiana D."/>
            <person name="Bobe J."/>
            <person name="Volff J.N."/>
            <person name="Genet C."/>
            <person name="Wincker P."/>
            <person name="Jaillon O."/>
            <person name="Roest Crollius H."/>
            <person name="Guiguen Y."/>
        </authorList>
    </citation>
    <scope>NUCLEOTIDE SEQUENCE [LARGE SCALE GENOMIC DNA]</scope>
</reference>
<evidence type="ECO:0000313" key="3">
    <source>
        <dbReference type="Proteomes" id="UP000193380"/>
    </source>
</evidence>
<protein>
    <submittedName>
        <fullName evidence="2">Uncharacterized protein</fullName>
    </submittedName>
</protein>
<name>A0A060XIY7_ONCMY</name>
<feature type="compositionally biased region" description="Basic residues" evidence="1">
    <location>
        <begin position="73"/>
        <end position="94"/>
    </location>
</feature>
<accession>A0A060XIY7</accession>
<dbReference type="STRING" id="8022.A0A060XIY7"/>
<gene>
    <name evidence="2" type="ORF">GSONMT00026209001</name>
</gene>
<dbReference type="PaxDb" id="8022-A0A060XIY7"/>
<feature type="compositionally biased region" description="Basic and acidic residues" evidence="1">
    <location>
        <begin position="24"/>
        <end position="52"/>
    </location>
</feature>
<organism evidence="2 3">
    <name type="scientific">Oncorhynchus mykiss</name>
    <name type="common">Rainbow trout</name>
    <name type="synonym">Salmo gairdneri</name>
    <dbReference type="NCBI Taxonomy" id="8022"/>
    <lineage>
        <taxon>Eukaryota</taxon>
        <taxon>Metazoa</taxon>
        <taxon>Chordata</taxon>
        <taxon>Craniata</taxon>
        <taxon>Vertebrata</taxon>
        <taxon>Euteleostomi</taxon>
        <taxon>Actinopterygii</taxon>
        <taxon>Neopterygii</taxon>
        <taxon>Teleostei</taxon>
        <taxon>Protacanthopterygii</taxon>
        <taxon>Salmoniformes</taxon>
        <taxon>Salmonidae</taxon>
        <taxon>Salmoninae</taxon>
        <taxon>Oncorhynchus</taxon>
    </lineage>
</organism>
<feature type="compositionally biased region" description="Polar residues" evidence="1">
    <location>
        <begin position="137"/>
        <end position="151"/>
    </location>
</feature>